<protein>
    <submittedName>
        <fullName evidence="1">Uncharacterized protein</fullName>
    </submittedName>
</protein>
<keyword evidence="2" id="KW-1185">Reference proteome</keyword>
<dbReference type="AlphaFoldDB" id="A0A4Y2M4T2"/>
<comment type="caution">
    <text evidence="1">The sequence shown here is derived from an EMBL/GenBank/DDBJ whole genome shotgun (WGS) entry which is preliminary data.</text>
</comment>
<gene>
    <name evidence="1" type="ORF">AVEN_108315_1</name>
</gene>
<evidence type="ECO:0000313" key="1">
    <source>
        <dbReference type="EMBL" id="GBN21772.1"/>
    </source>
</evidence>
<proteinExistence type="predicted"/>
<name>A0A4Y2M4T2_ARAVE</name>
<accession>A0A4Y2M4T2</accession>
<evidence type="ECO:0000313" key="2">
    <source>
        <dbReference type="Proteomes" id="UP000499080"/>
    </source>
</evidence>
<reference evidence="1 2" key="1">
    <citation type="journal article" date="2019" name="Sci. Rep.">
        <title>Orb-weaving spider Araneus ventricosus genome elucidates the spidroin gene catalogue.</title>
        <authorList>
            <person name="Kono N."/>
            <person name="Nakamura H."/>
            <person name="Ohtoshi R."/>
            <person name="Moran D.A.P."/>
            <person name="Shinohara A."/>
            <person name="Yoshida Y."/>
            <person name="Fujiwara M."/>
            <person name="Mori M."/>
            <person name="Tomita M."/>
            <person name="Arakawa K."/>
        </authorList>
    </citation>
    <scope>NUCLEOTIDE SEQUENCE [LARGE SCALE GENOMIC DNA]</scope>
</reference>
<dbReference type="EMBL" id="BGPR01006776">
    <property type="protein sequence ID" value="GBN21772.1"/>
    <property type="molecule type" value="Genomic_DNA"/>
</dbReference>
<organism evidence="1 2">
    <name type="scientific">Araneus ventricosus</name>
    <name type="common">Orbweaver spider</name>
    <name type="synonym">Epeira ventricosa</name>
    <dbReference type="NCBI Taxonomy" id="182803"/>
    <lineage>
        <taxon>Eukaryota</taxon>
        <taxon>Metazoa</taxon>
        <taxon>Ecdysozoa</taxon>
        <taxon>Arthropoda</taxon>
        <taxon>Chelicerata</taxon>
        <taxon>Arachnida</taxon>
        <taxon>Araneae</taxon>
        <taxon>Araneomorphae</taxon>
        <taxon>Entelegynae</taxon>
        <taxon>Araneoidea</taxon>
        <taxon>Araneidae</taxon>
        <taxon>Araneus</taxon>
    </lineage>
</organism>
<sequence length="142" mass="16387">MLDFEFVEIPALSFRHSNFNRLFPSRVPKIPFLKECEWPALLVTKKSAFRERSQFVIAVCLHVVVTDEKLRRQGHFQVLEQKVLLGNCSTTTLTLMRRCVHNNCRSGSTRRCLTILPIVPILFSATVICSKHLKRFLGFPQS</sequence>
<dbReference type="Proteomes" id="UP000499080">
    <property type="component" value="Unassembled WGS sequence"/>
</dbReference>